<reference evidence="3" key="1">
    <citation type="journal article" date="2013" name="Proc. Natl. Acad. Sci. U.S.A.">
        <title>Improving the coverage of the cyanobacterial phylum using diversity-driven genome sequencing.</title>
        <authorList>
            <person name="Shih P.M."/>
            <person name="Wu D."/>
            <person name="Latifi A."/>
            <person name="Axen S.D."/>
            <person name="Fewer D.P."/>
            <person name="Talla E."/>
            <person name="Calteau A."/>
            <person name="Cai F."/>
            <person name="Tandeau de Marsac N."/>
            <person name="Rippka R."/>
            <person name="Herdman M."/>
            <person name="Sivonen K."/>
            <person name="Coursin T."/>
            <person name="Laurent T."/>
            <person name="Goodwin L."/>
            <person name="Nolan M."/>
            <person name="Davenport K.W."/>
            <person name="Han C.S."/>
            <person name="Rubin E.M."/>
            <person name="Eisen J.A."/>
            <person name="Woyke T."/>
            <person name="Gugger M."/>
            <person name="Kerfeld C.A."/>
        </authorList>
    </citation>
    <scope>NUCLEOTIDE SEQUENCE [LARGE SCALE GENOMIC DNA]</scope>
    <source>
        <strain evidence="3">ATCC 27899 / PCC 7122</strain>
    </source>
</reference>
<dbReference type="OrthoDB" id="490246at2"/>
<dbReference type="RefSeq" id="WP_015217639.1">
    <property type="nucleotide sequence ID" value="NC_019772.1"/>
</dbReference>
<feature type="compositionally biased region" description="Low complexity" evidence="1">
    <location>
        <begin position="157"/>
        <end position="177"/>
    </location>
</feature>
<evidence type="ECO:0000256" key="1">
    <source>
        <dbReference type="SAM" id="MobiDB-lite"/>
    </source>
</evidence>
<keyword evidence="2" id="KW-0614">Plasmid</keyword>
<gene>
    <name evidence="2" type="ordered locus">Anacy_5727</name>
</gene>
<keyword evidence="3" id="KW-1185">Reference proteome</keyword>
<feature type="region of interest" description="Disordered" evidence="1">
    <location>
        <begin position="149"/>
        <end position="203"/>
    </location>
</feature>
<dbReference type="Proteomes" id="UP000010474">
    <property type="component" value="Plasmid pANACY.01"/>
</dbReference>
<protein>
    <submittedName>
        <fullName evidence="2">Uncharacterized protein</fullName>
    </submittedName>
</protein>
<dbReference type="EMBL" id="CP003660">
    <property type="protein sequence ID" value="AFZ61028.1"/>
    <property type="molecule type" value="Genomic_DNA"/>
</dbReference>
<evidence type="ECO:0000313" key="2">
    <source>
        <dbReference type="EMBL" id="AFZ61028.1"/>
    </source>
</evidence>
<dbReference type="KEGG" id="acy:Anacy_5727"/>
<dbReference type="HOGENOM" id="CLU_1427424_0_0_3"/>
<dbReference type="AlphaFoldDB" id="K9ZP64"/>
<sequence length="203" mass="22628">MTTNKKQPSNNDNNRQHNRQNSSSKRSDGIDSNRTNRYRKDFKFHCRPYSNTADGQLISYLQQGDNVHSSKEMVLQALRMCWLPLAYKAQSGAGISDQEVRRIGLICCHALDQHLAYLRIELGLPHKSSDVLPVPLSTMTNPQTLAAMFGLDVGNPSSDDSSNKNQDSTNSNSSSDSQRIDSDSFIPGEGSFHDDDDDMFADI</sequence>
<accession>K9ZP64</accession>
<geneLocation type="plasmid" evidence="2 3">
    <name>pANACY.01</name>
</geneLocation>
<dbReference type="PATRIC" id="fig|272123.3.peg.6211"/>
<organism evidence="2 3">
    <name type="scientific">Anabaena cylindrica (strain ATCC 27899 / PCC 7122)</name>
    <dbReference type="NCBI Taxonomy" id="272123"/>
    <lineage>
        <taxon>Bacteria</taxon>
        <taxon>Bacillati</taxon>
        <taxon>Cyanobacteriota</taxon>
        <taxon>Cyanophyceae</taxon>
        <taxon>Nostocales</taxon>
        <taxon>Nostocaceae</taxon>
        <taxon>Anabaena</taxon>
    </lineage>
</organism>
<evidence type="ECO:0000313" key="3">
    <source>
        <dbReference type="Proteomes" id="UP000010474"/>
    </source>
</evidence>
<feature type="compositionally biased region" description="Acidic residues" evidence="1">
    <location>
        <begin position="194"/>
        <end position="203"/>
    </location>
</feature>
<name>K9ZP64_ANACC</name>
<feature type="compositionally biased region" description="Low complexity" evidence="1">
    <location>
        <begin position="7"/>
        <end position="24"/>
    </location>
</feature>
<proteinExistence type="predicted"/>
<feature type="region of interest" description="Disordered" evidence="1">
    <location>
        <begin position="1"/>
        <end position="34"/>
    </location>
</feature>